<dbReference type="SMART" id="SM00065">
    <property type="entry name" value="GAF"/>
    <property type="match status" value="1"/>
</dbReference>
<dbReference type="Gene3D" id="3.60.40.10">
    <property type="entry name" value="PPM-type phosphatase domain"/>
    <property type="match status" value="1"/>
</dbReference>
<dbReference type="AlphaFoldDB" id="A0AA97LW90"/>
<dbReference type="NCBIfam" id="TIGR00229">
    <property type="entry name" value="sensory_box"/>
    <property type="match status" value="1"/>
</dbReference>
<dbReference type="Pfam" id="PF13185">
    <property type="entry name" value="GAF_2"/>
    <property type="match status" value="1"/>
</dbReference>
<feature type="domain" description="GAF" evidence="2">
    <location>
        <begin position="318"/>
        <end position="459"/>
    </location>
</feature>
<proteinExistence type="predicted"/>
<dbReference type="SUPFAM" id="SSF55785">
    <property type="entry name" value="PYP-like sensor domain (PAS domain)"/>
    <property type="match status" value="2"/>
</dbReference>
<dbReference type="InterPro" id="IPR035965">
    <property type="entry name" value="PAS-like_dom_sf"/>
</dbReference>
<dbReference type="Proteomes" id="UP000265719">
    <property type="component" value="Chromosome"/>
</dbReference>
<dbReference type="SMART" id="SM00091">
    <property type="entry name" value="PAS"/>
    <property type="match status" value="2"/>
</dbReference>
<dbReference type="InterPro" id="IPR013655">
    <property type="entry name" value="PAS_fold_3"/>
</dbReference>
<feature type="domain" description="PAS" evidence="3">
    <location>
        <begin position="34"/>
        <end position="102"/>
    </location>
</feature>
<name>A0AA97LW90_9ACTN</name>
<dbReference type="Pfam" id="PF08448">
    <property type="entry name" value="PAS_4"/>
    <property type="match status" value="1"/>
</dbReference>
<dbReference type="InterPro" id="IPR013656">
    <property type="entry name" value="PAS_4"/>
</dbReference>
<evidence type="ECO:0000259" key="4">
    <source>
        <dbReference type="SMART" id="SM00331"/>
    </source>
</evidence>
<keyword evidence="1" id="KW-0378">Hydrolase</keyword>
<dbReference type="InterPro" id="IPR036457">
    <property type="entry name" value="PPM-type-like_dom_sf"/>
</dbReference>
<dbReference type="PANTHER" id="PTHR43156:SF2">
    <property type="entry name" value="STAGE II SPORULATION PROTEIN E"/>
    <property type="match status" value="1"/>
</dbReference>
<feature type="domain" description="PPM-type phosphatase" evidence="4">
    <location>
        <begin position="479"/>
        <end position="693"/>
    </location>
</feature>
<dbReference type="InterPro" id="IPR029016">
    <property type="entry name" value="GAF-like_dom_sf"/>
</dbReference>
<dbReference type="PANTHER" id="PTHR43156">
    <property type="entry name" value="STAGE II SPORULATION PROTEIN E-RELATED"/>
    <property type="match status" value="1"/>
</dbReference>
<dbReference type="SUPFAM" id="SSF55781">
    <property type="entry name" value="GAF domain-like"/>
    <property type="match status" value="1"/>
</dbReference>
<dbReference type="Gene3D" id="3.30.450.20">
    <property type="entry name" value="PAS domain"/>
    <property type="match status" value="2"/>
</dbReference>
<gene>
    <name evidence="5" type="ORF">NI17_020855</name>
</gene>
<dbReference type="InterPro" id="IPR001932">
    <property type="entry name" value="PPM-type_phosphatase-like_dom"/>
</dbReference>
<dbReference type="SUPFAM" id="SSF81606">
    <property type="entry name" value="PP2C-like"/>
    <property type="match status" value="1"/>
</dbReference>
<dbReference type="GO" id="GO:0016791">
    <property type="term" value="F:phosphatase activity"/>
    <property type="evidence" value="ECO:0007669"/>
    <property type="project" value="TreeGrafter"/>
</dbReference>
<protein>
    <submittedName>
        <fullName evidence="5">SpoIIE family protein phosphatase</fullName>
    </submittedName>
</protein>
<dbReference type="InterPro" id="IPR052016">
    <property type="entry name" value="Bact_Sigma-Reg"/>
</dbReference>
<accession>A0AA97LW90</accession>
<sequence>MQVEPSLSKVGQVRVARTTETDTAAVGHEIRLGDLALTAFDQAPVGVAVTRGPGHRLVYANAVYQEIFGPRPLGKPFLATFGDLAQSGYALLLDRVMNTGESAFLPDAPMTADYPGGGPRERYFSVSLSSVSLEDGESGVLVLVSEVTDRVNAEQRDLAFQRYASLVRAGAVVEWSASATDGTVQLSRGWEEITGQKPEEYLGYGWLDAVAPDDRPALVLAWSQAVDQVPDLFEHTFRVRQRDGTYRHFYARAVPVRKGGVVVEWTGFCADIEQQWREQRRRDLLARASAATSEATRIDNMFDALAHAIVPELADTCTFYLVPDSALRTARAPFVVERVAVVQRSHLPAPPPHRKDRFSPDSLFVHAVRERRPLHKTSLPEEIPSDFLPADTVRWLRETRVNSFVVLPLVVEGAVAAVLTATVCGDREPISQDDVDLLTDILDHVRPAVDIAAEFQRTQRVALALQRSLLSQPPTVPGMPVVGRYQPSPSAAEVGGDWYDAFTVDDSVMLAIGDVAGHDLSAAIAMSQLRNMLRAFAVDRPEKPQEALRRLDSAVEKSGEYRGTATCVLARVEPTGDGHWQVNYSVAGHLPPLLVLPDGSTRFLEDSHDLLLGLNTEYPRTSAVEPLPPGSTLLLYTDGLVEHPHESLDIGLERLARHSAPLAREPLHEFCDRLLTELPITGNDDIALIALRLS</sequence>
<dbReference type="Gene3D" id="3.30.450.40">
    <property type="match status" value="1"/>
</dbReference>
<keyword evidence="6" id="KW-1185">Reference proteome</keyword>
<evidence type="ECO:0000256" key="1">
    <source>
        <dbReference type="ARBA" id="ARBA00022801"/>
    </source>
</evidence>
<evidence type="ECO:0000313" key="5">
    <source>
        <dbReference type="EMBL" id="UOE19175.1"/>
    </source>
</evidence>
<evidence type="ECO:0000259" key="2">
    <source>
        <dbReference type="SMART" id="SM00065"/>
    </source>
</evidence>
<evidence type="ECO:0000259" key="3">
    <source>
        <dbReference type="SMART" id="SM00091"/>
    </source>
</evidence>
<dbReference type="InterPro" id="IPR000014">
    <property type="entry name" value="PAS"/>
</dbReference>
<feature type="domain" description="PAS" evidence="3">
    <location>
        <begin position="161"/>
        <end position="227"/>
    </location>
</feature>
<evidence type="ECO:0000313" key="6">
    <source>
        <dbReference type="Proteomes" id="UP000265719"/>
    </source>
</evidence>
<dbReference type="KEGG" id="thao:NI17_020855"/>
<dbReference type="SMART" id="SM00331">
    <property type="entry name" value="PP2C_SIG"/>
    <property type="match status" value="1"/>
</dbReference>
<organism evidence="5 6">
    <name type="scientific">Thermobifida halotolerans</name>
    <dbReference type="NCBI Taxonomy" id="483545"/>
    <lineage>
        <taxon>Bacteria</taxon>
        <taxon>Bacillati</taxon>
        <taxon>Actinomycetota</taxon>
        <taxon>Actinomycetes</taxon>
        <taxon>Streptosporangiales</taxon>
        <taxon>Nocardiopsidaceae</taxon>
        <taxon>Thermobifida</taxon>
    </lineage>
</organism>
<dbReference type="CDD" id="cd00130">
    <property type="entry name" value="PAS"/>
    <property type="match status" value="1"/>
</dbReference>
<dbReference type="EMBL" id="CP063196">
    <property type="protein sequence ID" value="UOE19175.1"/>
    <property type="molecule type" value="Genomic_DNA"/>
</dbReference>
<dbReference type="InterPro" id="IPR003018">
    <property type="entry name" value="GAF"/>
</dbReference>
<dbReference type="Pfam" id="PF07228">
    <property type="entry name" value="SpoIIE"/>
    <property type="match status" value="1"/>
</dbReference>
<reference evidence="5" key="1">
    <citation type="submission" date="2020-10" db="EMBL/GenBank/DDBJ databases">
        <title>De novo genome project of the cellulose decomposer Thermobifida halotolerans type strain.</title>
        <authorList>
            <person name="Nagy I."/>
            <person name="Horvath B."/>
            <person name="Kukolya J."/>
            <person name="Nagy I."/>
            <person name="Orsini M."/>
        </authorList>
    </citation>
    <scope>NUCLEOTIDE SEQUENCE</scope>
    <source>
        <strain evidence="5">DSM 44931</strain>
    </source>
</reference>
<dbReference type="Pfam" id="PF08447">
    <property type="entry name" value="PAS_3"/>
    <property type="match status" value="1"/>
</dbReference>